<dbReference type="EMBL" id="DXCC01000030">
    <property type="protein sequence ID" value="HIZ15816.1"/>
    <property type="molecule type" value="Genomic_DNA"/>
</dbReference>
<keyword evidence="2" id="KW-0997">Cell inner membrane</keyword>
<keyword evidence="1" id="KW-1003">Cell membrane</keyword>
<evidence type="ECO:0000256" key="3">
    <source>
        <dbReference type="ARBA" id="ARBA00022723"/>
    </source>
</evidence>
<keyword evidence="4" id="KW-0378">Hydrolase</keyword>
<keyword evidence="3" id="KW-0479">Metal-binding</keyword>
<dbReference type="GO" id="GO:0009245">
    <property type="term" value="P:lipid A biosynthetic process"/>
    <property type="evidence" value="ECO:0007669"/>
    <property type="project" value="TreeGrafter"/>
</dbReference>
<evidence type="ECO:0000313" key="9">
    <source>
        <dbReference type="Proteomes" id="UP000824014"/>
    </source>
</evidence>
<gene>
    <name evidence="8" type="ORF">H9816_07920</name>
</gene>
<reference evidence="8" key="1">
    <citation type="journal article" date="2021" name="PeerJ">
        <title>Extensive microbial diversity within the chicken gut microbiome revealed by metagenomics and culture.</title>
        <authorList>
            <person name="Gilroy R."/>
            <person name="Ravi A."/>
            <person name="Getino M."/>
            <person name="Pursley I."/>
            <person name="Horton D.L."/>
            <person name="Alikhan N.F."/>
            <person name="Baker D."/>
            <person name="Gharbi K."/>
            <person name="Hall N."/>
            <person name="Watson M."/>
            <person name="Adriaenssens E.M."/>
            <person name="Foster-Nyarko E."/>
            <person name="Jarju S."/>
            <person name="Secka A."/>
            <person name="Antonio M."/>
            <person name="Oren A."/>
            <person name="Chaudhuri R.R."/>
            <person name="La Ragione R."/>
            <person name="Hildebrand F."/>
            <person name="Pallen M.J."/>
        </authorList>
    </citation>
    <scope>NUCLEOTIDE SEQUENCE</scope>
    <source>
        <strain evidence="8">ChiHjej11B10-19426</strain>
    </source>
</reference>
<evidence type="ECO:0000259" key="7">
    <source>
        <dbReference type="Pfam" id="PF00149"/>
    </source>
</evidence>
<evidence type="ECO:0000256" key="5">
    <source>
        <dbReference type="ARBA" id="ARBA00023136"/>
    </source>
</evidence>
<evidence type="ECO:0000313" key="8">
    <source>
        <dbReference type="EMBL" id="HIZ15816.1"/>
    </source>
</evidence>
<dbReference type="InterPro" id="IPR029052">
    <property type="entry name" value="Metallo-depent_PP-like"/>
</dbReference>
<feature type="domain" description="Calcineurin-like phosphoesterase" evidence="7">
    <location>
        <begin position="4"/>
        <end position="207"/>
    </location>
</feature>
<dbReference type="InterPro" id="IPR004843">
    <property type="entry name" value="Calcineurin-like_PHP"/>
</dbReference>
<proteinExistence type="predicted"/>
<evidence type="ECO:0000256" key="1">
    <source>
        <dbReference type="ARBA" id="ARBA00022475"/>
    </source>
</evidence>
<dbReference type="InterPro" id="IPR043461">
    <property type="entry name" value="LpxH-like"/>
</dbReference>
<dbReference type="GO" id="GO:0016020">
    <property type="term" value="C:membrane"/>
    <property type="evidence" value="ECO:0007669"/>
    <property type="project" value="GOC"/>
</dbReference>
<dbReference type="GO" id="GO:0046872">
    <property type="term" value="F:metal ion binding"/>
    <property type="evidence" value="ECO:0007669"/>
    <property type="project" value="UniProtKB-KW"/>
</dbReference>
<accession>A0A9D2DEW1</accession>
<name>A0A9D2DEW1_9BACT</name>
<organism evidence="8 9">
    <name type="scientific">Candidatus Tidjanibacter faecipullorum</name>
    <dbReference type="NCBI Taxonomy" id="2838766"/>
    <lineage>
        <taxon>Bacteria</taxon>
        <taxon>Pseudomonadati</taxon>
        <taxon>Bacteroidota</taxon>
        <taxon>Bacteroidia</taxon>
        <taxon>Bacteroidales</taxon>
        <taxon>Rikenellaceae</taxon>
        <taxon>Tidjanibacter</taxon>
    </lineage>
</organism>
<comment type="caution">
    <text evidence="8">The sequence shown here is derived from an EMBL/GenBank/DDBJ whole genome shotgun (WGS) entry which is preliminary data.</text>
</comment>
<evidence type="ECO:0000256" key="4">
    <source>
        <dbReference type="ARBA" id="ARBA00022801"/>
    </source>
</evidence>
<dbReference type="SUPFAM" id="SSF56300">
    <property type="entry name" value="Metallo-dependent phosphatases"/>
    <property type="match status" value="1"/>
</dbReference>
<keyword evidence="6" id="KW-0464">Manganese</keyword>
<evidence type="ECO:0000256" key="2">
    <source>
        <dbReference type="ARBA" id="ARBA00022519"/>
    </source>
</evidence>
<keyword evidence="5" id="KW-0472">Membrane</keyword>
<dbReference type="Proteomes" id="UP000824014">
    <property type="component" value="Unassembled WGS sequence"/>
</dbReference>
<sequence>MYYFASDMHLGLPPAAETAGRERLLIRWLREAATDAEAIFLVGDVFDFWYEYRRVVPKGFVRLLGTLAELTDRGIAIHFFTGNHDMWAYDYLERECGVQVHATPLEMTCYGKRLFITHGDDITAREHGFWTRRMNGCFRSKTMRWLFSHLLHPDLALRFGHAWSSHSRKSKAVAHRFLGEVEPMVHFARQYATSHPVDYFIFGHNHCAEVYPLDDRSTAVFLGEWIEHPTYATLSPDGRIALHRYPAVR</sequence>
<evidence type="ECO:0000256" key="6">
    <source>
        <dbReference type="ARBA" id="ARBA00023211"/>
    </source>
</evidence>
<dbReference type="Gene3D" id="3.60.21.10">
    <property type="match status" value="1"/>
</dbReference>
<dbReference type="AlphaFoldDB" id="A0A9D2DEW1"/>
<protein>
    <submittedName>
        <fullName evidence="8">UDP-2,3-diacylglucosamine diphosphatase</fullName>
    </submittedName>
</protein>
<dbReference type="PANTHER" id="PTHR34990">
    <property type="entry name" value="UDP-2,3-DIACYLGLUCOSAMINE HYDROLASE-RELATED"/>
    <property type="match status" value="1"/>
</dbReference>
<dbReference type="GO" id="GO:0008758">
    <property type="term" value="F:UDP-2,3-diacylglucosamine hydrolase activity"/>
    <property type="evidence" value="ECO:0007669"/>
    <property type="project" value="TreeGrafter"/>
</dbReference>
<dbReference type="Pfam" id="PF00149">
    <property type="entry name" value="Metallophos"/>
    <property type="match status" value="1"/>
</dbReference>
<dbReference type="CDD" id="cd07398">
    <property type="entry name" value="MPP_YbbF-LpxH"/>
    <property type="match status" value="1"/>
</dbReference>
<dbReference type="PANTHER" id="PTHR34990:SF1">
    <property type="entry name" value="UDP-2,3-DIACYLGLUCOSAMINE HYDROLASE"/>
    <property type="match status" value="1"/>
</dbReference>
<reference evidence="8" key="2">
    <citation type="submission" date="2021-04" db="EMBL/GenBank/DDBJ databases">
        <authorList>
            <person name="Gilroy R."/>
        </authorList>
    </citation>
    <scope>NUCLEOTIDE SEQUENCE</scope>
    <source>
        <strain evidence="8">ChiHjej11B10-19426</strain>
    </source>
</reference>